<keyword evidence="20" id="KW-1185">Reference proteome</keyword>
<evidence type="ECO:0000256" key="8">
    <source>
        <dbReference type="ARBA" id="ARBA00022833"/>
    </source>
</evidence>
<keyword evidence="4" id="KW-0808">Transferase</keyword>
<dbReference type="Pfam" id="PF00628">
    <property type="entry name" value="PHD"/>
    <property type="match status" value="1"/>
</dbReference>
<dbReference type="Gene3D" id="2.30.280.10">
    <property type="entry name" value="SRA-YDG"/>
    <property type="match status" value="1"/>
</dbReference>
<evidence type="ECO:0000313" key="19">
    <source>
        <dbReference type="EMBL" id="KAJ1720834.1"/>
    </source>
</evidence>
<comment type="caution">
    <text evidence="19">The sequence shown here is derived from an EMBL/GenBank/DDBJ whole genome shotgun (WGS) entry which is preliminary data.</text>
</comment>
<protein>
    <recommendedName>
        <fullName evidence="3">RING-type E3 ubiquitin transferase</fullName>
        <ecNumber evidence="3">2.3.2.27</ecNumber>
    </recommendedName>
</protein>
<evidence type="ECO:0000256" key="2">
    <source>
        <dbReference type="ARBA" id="ARBA00004906"/>
    </source>
</evidence>
<keyword evidence="5" id="KW-0479">Metal-binding</keyword>
<evidence type="ECO:0000256" key="4">
    <source>
        <dbReference type="ARBA" id="ARBA00022679"/>
    </source>
</evidence>
<dbReference type="GO" id="GO:0003677">
    <property type="term" value="F:DNA binding"/>
    <property type="evidence" value="ECO:0007669"/>
    <property type="project" value="UniProtKB-KW"/>
</dbReference>
<evidence type="ECO:0000256" key="7">
    <source>
        <dbReference type="ARBA" id="ARBA00022786"/>
    </source>
</evidence>
<evidence type="ECO:0000256" key="3">
    <source>
        <dbReference type="ARBA" id="ARBA00012483"/>
    </source>
</evidence>
<keyword evidence="7" id="KW-0833">Ubl conjugation pathway</keyword>
<evidence type="ECO:0000313" key="20">
    <source>
        <dbReference type="Proteomes" id="UP001149813"/>
    </source>
</evidence>
<feature type="domain" description="YDG" evidence="18">
    <location>
        <begin position="255"/>
        <end position="420"/>
    </location>
</feature>
<dbReference type="InterPro" id="IPR003105">
    <property type="entry name" value="SRA_YDG"/>
</dbReference>
<dbReference type="SUPFAM" id="SSF57903">
    <property type="entry name" value="FYVE/PHD zinc finger"/>
    <property type="match status" value="1"/>
</dbReference>
<evidence type="ECO:0000259" key="15">
    <source>
        <dbReference type="PROSITE" id="PS50016"/>
    </source>
</evidence>
<feature type="region of interest" description="Disordered" evidence="14">
    <location>
        <begin position="216"/>
        <end position="235"/>
    </location>
</feature>
<evidence type="ECO:0000256" key="13">
    <source>
        <dbReference type="PROSITE-ProRule" id="PRU00358"/>
    </source>
</evidence>
<accession>A0A9W8CPN5</accession>
<name>A0A9W8CPN5_9FUNG</name>
<reference evidence="19" key="1">
    <citation type="submission" date="2022-07" db="EMBL/GenBank/DDBJ databases">
        <title>Phylogenomic reconstructions and comparative analyses of Kickxellomycotina fungi.</title>
        <authorList>
            <person name="Reynolds N.K."/>
            <person name="Stajich J.E."/>
            <person name="Barry K."/>
            <person name="Grigoriev I.V."/>
            <person name="Crous P."/>
            <person name="Smith M.E."/>
        </authorList>
    </citation>
    <scope>NUCLEOTIDE SEQUENCE</scope>
    <source>
        <strain evidence="19">NBRC 32514</strain>
    </source>
</reference>
<dbReference type="Proteomes" id="UP001149813">
    <property type="component" value="Unassembled WGS sequence"/>
</dbReference>
<dbReference type="PANTHER" id="PTHR14140:SF45">
    <property type="entry name" value="RING-TYPE E3 UBIQUITIN TRANSFERASE"/>
    <property type="match status" value="1"/>
</dbReference>
<dbReference type="InterPro" id="IPR001841">
    <property type="entry name" value="Znf_RING"/>
</dbReference>
<comment type="pathway">
    <text evidence="2">Protein modification; protein ubiquitination.</text>
</comment>
<evidence type="ECO:0000259" key="18">
    <source>
        <dbReference type="PROSITE" id="PS51015"/>
    </source>
</evidence>
<dbReference type="EMBL" id="JANBOJ010000221">
    <property type="protein sequence ID" value="KAJ1720834.1"/>
    <property type="molecule type" value="Genomic_DNA"/>
</dbReference>
<dbReference type="SUPFAM" id="SSF57850">
    <property type="entry name" value="RING/U-box"/>
    <property type="match status" value="1"/>
</dbReference>
<evidence type="ECO:0000259" key="17">
    <source>
        <dbReference type="PROSITE" id="PS50089"/>
    </source>
</evidence>
<keyword evidence="10 13" id="KW-0539">Nucleus</keyword>
<evidence type="ECO:0000256" key="1">
    <source>
        <dbReference type="ARBA" id="ARBA00000900"/>
    </source>
</evidence>
<dbReference type="Gene3D" id="3.30.40.10">
    <property type="entry name" value="Zinc/RING finger domain, C3HC4 (zinc finger)"/>
    <property type="match status" value="2"/>
</dbReference>
<dbReference type="SMART" id="SM00184">
    <property type="entry name" value="RING"/>
    <property type="match status" value="2"/>
</dbReference>
<feature type="domain" description="RING-type" evidence="17">
    <location>
        <begin position="524"/>
        <end position="563"/>
    </location>
</feature>
<dbReference type="AlphaFoldDB" id="A0A9W8CPN5"/>
<dbReference type="InterPro" id="IPR015947">
    <property type="entry name" value="PUA-like_sf"/>
</dbReference>
<dbReference type="InterPro" id="IPR013083">
    <property type="entry name" value="Znf_RING/FYVE/PHD"/>
</dbReference>
<feature type="domain" description="Ubiquitin-like" evidence="16">
    <location>
        <begin position="1"/>
        <end position="84"/>
    </location>
</feature>
<evidence type="ECO:0000256" key="12">
    <source>
        <dbReference type="PROSITE-ProRule" id="PRU00175"/>
    </source>
</evidence>
<dbReference type="GO" id="GO:0008270">
    <property type="term" value="F:zinc ion binding"/>
    <property type="evidence" value="ECO:0007669"/>
    <property type="project" value="UniProtKB-KW"/>
</dbReference>
<dbReference type="OrthoDB" id="2270193at2759"/>
<evidence type="ECO:0000256" key="6">
    <source>
        <dbReference type="ARBA" id="ARBA00022771"/>
    </source>
</evidence>
<feature type="domain" description="PHD-type" evidence="15">
    <location>
        <begin position="153"/>
        <end position="203"/>
    </location>
</feature>
<dbReference type="Pfam" id="PF00097">
    <property type="entry name" value="zf-C3HC4"/>
    <property type="match status" value="1"/>
</dbReference>
<dbReference type="InterPro" id="IPR045134">
    <property type="entry name" value="UHRF1/2-like"/>
</dbReference>
<keyword evidence="9" id="KW-0238">DNA-binding</keyword>
<dbReference type="InterPro" id="IPR018957">
    <property type="entry name" value="Znf_C3HC4_RING-type"/>
</dbReference>
<dbReference type="SUPFAM" id="SSF54236">
    <property type="entry name" value="Ubiquitin-like"/>
    <property type="match status" value="1"/>
</dbReference>
<dbReference type="InterPro" id="IPR029071">
    <property type="entry name" value="Ubiquitin-like_domsf"/>
</dbReference>
<dbReference type="GO" id="GO:0061630">
    <property type="term" value="F:ubiquitin protein ligase activity"/>
    <property type="evidence" value="ECO:0007669"/>
    <property type="project" value="UniProtKB-EC"/>
</dbReference>
<evidence type="ECO:0000256" key="10">
    <source>
        <dbReference type="ARBA" id="ARBA00023242"/>
    </source>
</evidence>
<dbReference type="PROSITE" id="PS50089">
    <property type="entry name" value="ZF_RING_2"/>
    <property type="match status" value="1"/>
</dbReference>
<comment type="subcellular location">
    <subcellularLocation>
        <location evidence="13">Nucleus</location>
    </subcellularLocation>
</comment>
<dbReference type="PROSITE" id="PS00518">
    <property type="entry name" value="ZF_RING_1"/>
    <property type="match status" value="1"/>
</dbReference>
<evidence type="ECO:0000259" key="16">
    <source>
        <dbReference type="PROSITE" id="PS50053"/>
    </source>
</evidence>
<dbReference type="InterPro" id="IPR019787">
    <property type="entry name" value="Znf_PHD-finger"/>
</dbReference>
<dbReference type="SMART" id="SM00466">
    <property type="entry name" value="SRA"/>
    <property type="match status" value="1"/>
</dbReference>
<evidence type="ECO:0000256" key="14">
    <source>
        <dbReference type="SAM" id="MobiDB-lite"/>
    </source>
</evidence>
<evidence type="ECO:0000256" key="5">
    <source>
        <dbReference type="ARBA" id="ARBA00022723"/>
    </source>
</evidence>
<dbReference type="EC" id="2.3.2.27" evidence="3"/>
<dbReference type="GO" id="GO:0016567">
    <property type="term" value="P:protein ubiquitination"/>
    <property type="evidence" value="ECO:0007669"/>
    <property type="project" value="TreeGrafter"/>
</dbReference>
<feature type="region of interest" description="Disordered" evidence="14">
    <location>
        <begin position="316"/>
        <end position="337"/>
    </location>
</feature>
<dbReference type="PANTHER" id="PTHR14140">
    <property type="entry name" value="E3 UBIQUITIN-PROTEIN LIGASE UHRF-RELATED"/>
    <property type="match status" value="1"/>
</dbReference>
<keyword evidence="8" id="KW-0862">Zinc</keyword>
<comment type="catalytic activity">
    <reaction evidence="1">
        <text>S-ubiquitinyl-[E2 ubiquitin-conjugating enzyme]-L-cysteine + [acceptor protein]-L-lysine = [E2 ubiquitin-conjugating enzyme]-L-cysteine + N(6)-ubiquitinyl-[acceptor protein]-L-lysine.</text>
        <dbReference type="EC" id="2.3.2.27"/>
    </reaction>
</comment>
<keyword evidence="11" id="KW-0131">Cell cycle</keyword>
<dbReference type="Pfam" id="PF02182">
    <property type="entry name" value="SAD_SRA"/>
    <property type="match status" value="1"/>
</dbReference>
<dbReference type="PROSITE" id="PS51015">
    <property type="entry name" value="YDG"/>
    <property type="match status" value="1"/>
</dbReference>
<dbReference type="InterPro" id="IPR036987">
    <property type="entry name" value="SRA-YDG_sf"/>
</dbReference>
<dbReference type="Gene3D" id="3.10.20.90">
    <property type="entry name" value="Phosphatidylinositol 3-kinase Catalytic Subunit, Chain A, domain 1"/>
    <property type="match status" value="1"/>
</dbReference>
<dbReference type="PROSITE" id="PS50016">
    <property type="entry name" value="ZF_PHD_2"/>
    <property type="match status" value="1"/>
</dbReference>
<sequence length="619" mass="68208">MRIRVKLSLKEDVQVMLVVDKLEPVLKVRSMAAAELGLITGTHIPAERLSLFYLGKQLADGMVLFDYEINHGAMVLAMLKKEKPKQREIASDIKSDVNSPTTTATTNTLITDMDVDKDADKTADKVDGANGEVTLPEFKCNHCDNSLSTKCNYCGCQVCGGKDDEENTLACDECGSYFHMRCLPVPLLEVPKDDWYCANCENDPNEIVTGEKKLDLSKSRKAKMPSATQTKKWGGGKACAGKSKSCTVVGPEHIGAIPGVRVGQSWKFRIHASEAGVHRPPVGGIAGSSKTPARSIVLSGGYPDDDDHGEEFYYTGSGGRDLSGNKREAKSQSADQELTRQNRSLALACAAPIDEINGGEAKDWKQSTPIRVCRTYKLAKLHPLYAPVEGVRYDGLYRIVKYWRQRGVSGHYVWRYLFRRDDPEPAPWTAEGKANIARLGIVMYESDDEYGVGDKKGKKRAVSNNADPDASKRLLTRVFVPSVELLQMMALDKENSRLWEKMAESTYRTESEYLEALCEGELSCPICKELVQQPCAMPCGHNICNGCLCASLKNLGSNCPVCRCEISSMGSIDDVRKQMNLNLVTVLRALIPSYGDSWKILPAVTKKQRAVRTGEPVAQ</sequence>
<dbReference type="InterPro" id="IPR017907">
    <property type="entry name" value="Znf_RING_CS"/>
</dbReference>
<dbReference type="InterPro" id="IPR000626">
    <property type="entry name" value="Ubiquitin-like_dom"/>
</dbReference>
<dbReference type="InterPro" id="IPR001965">
    <property type="entry name" value="Znf_PHD"/>
</dbReference>
<gene>
    <name evidence="19" type="ORF">LPJ53_004578</name>
</gene>
<dbReference type="GO" id="GO:0044027">
    <property type="term" value="P:negative regulation of gene expression via chromosomal CpG island methylation"/>
    <property type="evidence" value="ECO:0007669"/>
    <property type="project" value="TreeGrafter"/>
</dbReference>
<dbReference type="InterPro" id="IPR011011">
    <property type="entry name" value="Znf_FYVE_PHD"/>
</dbReference>
<dbReference type="SMART" id="SM00249">
    <property type="entry name" value="PHD"/>
    <property type="match status" value="1"/>
</dbReference>
<dbReference type="PROSITE" id="PS50053">
    <property type="entry name" value="UBIQUITIN_2"/>
    <property type="match status" value="1"/>
</dbReference>
<organism evidence="19 20">
    <name type="scientific">Coemansia erecta</name>
    <dbReference type="NCBI Taxonomy" id="147472"/>
    <lineage>
        <taxon>Eukaryota</taxon>
        <taxon>Fungi</taxon>
        <taxon>Fungi incertae sedis</taxon>
        <taxon>Zoopagomycota</taxon>
        <taxon>Kickxellomycotina</taxon>
        <taxon>Kickxellomycetes</taxon>
        <taxon>Kickxellales</taxon>
        <taxon>Kickxellaceae</taxon>
        <taxon>Coemansia</taxon>
    </lineage>
</organism>
<proteinExistence type="predicted"/>
<evidence type="ECO:0000256" key="11">
    <source>
        <dbReference type="ARBA" id="ARBA00023306"/>
    </source>
</evidence>
<keyword evidence="6 12" id="KW-0863">Zinc-finger</keyword>
<dbReference type="GO" id="GO:0005634">
    <property type="term" value="C:nucleus"/>
    <property type="evidence" value="ECO:0007669"/>
    <property type="project" value="UniProtKB-SubCell"/>
</dbReference>
<dbReference type="SUPFAM" id="SSF88697">
    <property type="entry name" value="PUA domain-like"/>
    <property type="match status" value="1"/>
</dbReference>
<evidence type="ECO:0000256" key="9">
    <source>
        <dbReference type="ARBA" id="ARBA00023125"/>
    </source>
</evidence>